<evidence type="ECO:0000313" key="5">
    <source>
        <dbReference type="EMBL" id="NBZ87789.1"/>
    </source>
</evidence>
<feature type="repeat" description="TPR" evidence="3">
    <location>
        <begin position="102"/>
        <end position="135"/>
    </location>
</feature>
<protein>
    <submittedName>
        <fullName evidence="5">Tetratricopeptide repeat protein</fullName>
    </submittedName>
</protein>
<dbReference type="EMBL" id="JAABNR010000007">
    <property type="protein sequence ID" value="NBZ87789.1"/>
    <property type="molecule type" value="Genomic_DNA"/>
</dbReference>
<comment type="caution">
    <text evidence="5">The sequence shown here is derived from an EMBL/GenBank/DDBJ whole genome shotgun (WGS) entry which is preliminary data.</text>
</comment>
<keyword evidence="1" id="KW-0677">Repeat</keyword>
<keyword evidence="2 3" id="KW-0802">TPR repeat</keyword>
<dbReference type="PROSITE" id="PS50005">
    <property type="entry name" value="TPR"/>
    <property type="match status" value="2"/>
</dbReference>
<dbReference type="Proteomes" id="UP001193501">
    <property type="component" value="Unassembled WGS sequence"/>
</dbReference>
<feature type="signal peptide" evidence="4">
    <location>
        <begin position="1"/>
        <end position="25"/>
    </location>
</feature>
<accession>A0AAE4Y9J5</accession>
<dbReference type="Gene3D" id="1.25.40.10">
    <property type="entry name" value="Tetratricopeptide repeat domain"/>
    <property type="match status" value="1"/>
</dbReference>
<sequence>MKARAALANGFVASLFALWACGVLADAPGDSPRLDDLFQQLQTATDQEAEGITESIWLEWSKSGSAAMDLLLRRGEEAMAMGDPMTAVDHASALIDHAPDFAEAYNLRATAYFQMGELGLSLGDIGRVLALNPRHFGAMAGLGAIFEELNEPAKALEVYQEALKINPHMQDVKDAIARIDTQIGGQEL</sequence>
<evidence type="ECO:0000313" key="6">
    <source>
        <dbReference type="Proteomes" id="UP001193501"/>
    </source>
</evidence>
<dbReference type="SMART" id="SM00028">
    <property type="entry name" value="TPR"/>
    <property type="match status" value="3"/>
</dbReference>
<evidence type="ECO:0000256" key="3">
    <source>
        <dbReference type="PROSITE-ProRule" id="PRU00339"/>
    </source>
</evidence>
<dbReference type="InterPro" id="IPR050498">
    <property type="entry name" value="Ycf3"/>
</dbReference>
<gene>
    <name evidence="5" type="ORF">GV832_09385</name>
</gene>
<evidence type="ECO:0000256" key="2">
    <source>
        <dbReference type="ARBA" id="ARBA00022803"/>
    </source>
</evidence>
<dbReference type="InterPro" id="IPR019734">
    <property type="entry name" value="TPR_rpt"/>
</dbReference>
<feature type="chain" id="PRO_5041918339" evidence="4">
    <location>
        <begin position="26"/>
        <end position="188"/>
    </location>
</feature>
<dbReference type="PANTHER" id="PTHR44858">
    <property type="entry name" value="TETRATRICOPEPTIDE REPEAT PROTEIN 6"/>
    <property type="match status" value="1"/>
</dbReference>
<dbReference type="Pfam" id="PF13432">
    <property type="entry name" value="TPR_16"/>
    <property type="match status" value="1"/>
</dbReference>
<dbReference type="PANTHER" id="PTHR44858:SF1">
    <property type="entry name" value="UDP-N-ACETYLGLUCOSAMINE--PEPTIDE N-ACETYLGLUCOSAMINYLTRANSFERASE SPINDLY-RELATED"/>
    <property type="match status" value="1"/>
</dbReference>
<dbReference type="AlphaFoldDB" id="A0AAE4Y9J5"/>
<proteinExistence type="predicted"/>
<name>A0AAE4Y9J5_9RHOB</name>
<evidence type="ECO:0000256" key="1">
    <source>
        <dbReference type="ARBA" id="ARBA00022737"/>
    </source>
</evidence>
<dbReference type="InterPro" id="IPR011990">
    <property type="entry name" value="TPR-like_helical_dom_sf"/>
</dbReference>
<dbReference type="SUPFAM" id="SSF48452">
    <property type="entry name" value="TPR-like"/>
    <property type="match status" value="1"/>
</dbReference>
<reference evidence="5" key="1">
    <citation type="submission" date="2020-01" db="EMBL/GenBank/DDBJ databases">
        <authorList>
            <person name="Chen W.-M."/>
        </authorList>
    </citation>
    <scope>NUCLEOTIDE SEQUENCE</scope>
    <source>
        <strain evidence="5">CYK-10</strain>
    </source>
</reference>
<keyword evidence="4" id="KW-0732">Signal</keyword>
<organism evidence="5 6">
    <name type="scientific">Stagnihabitans tardus</name>
    <dbReference type="NCBI Taxonomy" id="2699202"/>
    <lineage>
        <taxon>Bacteria</taxon>
        <taxon>Pseudomonadati</taxon>
        <taxon>Pseudomonadota</taxon>
        <taxon>Alphaproteobacteria</taxon>
        <taxon>Rhodobacterales</taxon>
        <taxon>Paracoccaceae</taxon>
        <taxon>Stagnihabitans</taxon>
    </lineage>
</organism>
<evidence type="ECO:0000256" key="4">
    <source>
        <dbReference type="SAM" id="SignalP"/>
    </source>
</evidence>
<feature type="repeat" description="TPR" evidence="3">
    <location>
        <begin position="136"/>
        <end position="169"/>
    </location>
</feature>
<keyword evidence="6" id="KW-1185">Reference proteome</keyword>